<dbReference type="PANTHER" id="PTHR42879:SF2">
    <property type="entry name" value="3-OXOACYL-[ACYL-CARRIER-PROTEIN] REDUCTASE FABG"/>
    <property type="match status" value="1"/>
</dbReference>
<evidence type="ECO:0000313" key="7">
    <source>
        <dbReference type="Proteomes" id="UP000316562"/>
    </source>
</evidence>
<dbReference type="NCBIfam" id="NF009466">
    <property type="entry name" value="PRK12826.1-2"/>
    <property type="match status" value="1"/>
</dbReference>
<comment type="subunit">
    <text evidence="5">Homotetramer.</text>
</comment>
<dbReference type="EC" id="1.1.1.100" evidence="5"/>
<dbReference type="SUPFAM" id="SSF51735">
    <property type="entry name" value="NAD(P)-binding Rossmann-fold domains"/>
    <property type="match status" value="1"/>
</dbReference>
<keyword evidence="5" id="KW-0275">Fatty acid biosynthesis</keyword>
<name>A0A519BIJ8_ACIG2</name>
<proteinExistence type="inferred from homology"/>
<dbReference type="EMBL" id="SGBC01000001">
    <property type="protein sequence ID" value="RZD17079.1"/>
    <property type="molecule type" value="Genomic_DNA"/>
</dbReference>
<dbReference type="Gene3D" id="3.40.50.720">
    <property type="entry name" value="NAD(P)-binding Rossmann-like Domain"/>
    <property type="match status" value="1"/>
</dbReference>
<dbReference type="FunFam" id="3.40.50.720:FF:000173">
    <property type="entry name" value="3-oxoacyl-[acyl-carrier protein] reductase"/>
    <property type="match status" value="1"/>
</dbReference>
<keyword evidence="2 5" id="KW-0560">Oxidoreductase</keyword>
<dbReference type="Proteomes" id="UP000316562">
    <property type="component" value="Unassembled WGS sequence"/>
</dbReference>
<comment type="similarity">
    <text evidence="1 5">Belongs to the short-chain dehydrogenases/reductases (SDR) family.</text>
</comment>
<dbReference type="GO" id="GO:0006633">
    <property type="term" value="P:fatty acid biosynthetic process"/>
    <property type="evidence" value="ECO:0007669"/>
    <property type="project" value="UniProtKB-UniPathway"/>
</dbReference>
<evidence type="ECO:0000256" key="1">
    <source>
        <dbReference type="ARBA" id="ARBA00006484"/>
    </source>
</evidence>
<evidence type="ECO:0000256" key="2">
    <source>
        <dbReference type="ARBA" id="ARBA00023002"/>
    </source>
</evidence>
<evidence type="ECO:0000313" key="6">
    <source>
        <dbReference type="EMBL" id="RZD17079.1"/>
    </source>
</evidence>
<dbReference type="GO" id="GO:0004316">
    <property type="term" value="F:3-oxoacyl-[acyl-carrier-protein] reductase (NADPH) activity"/>
    <property type="evidence" value="ECO:0007669"/>
    <property type="project" value="UniProtKB-UniRule"/>
</dbReference>
<feature type="binding site" evidence="4">
    <location>
        <position position="193"/>
    </location>
    <ligand>
        <name>NADP(+)</name>
        <dbReference type="ChEBI" id="CHEBI:58349"/>
    </ligand>
</feature>
<dbReference type="Pfam" id="PF13561">
    <property type="entry name" value="adh_short_C2"/>
    <property type="match status" value="1"/>
</dbReference>
<dbReference type="PRINTS" id="PR00081">
    <property type="entry name" value="GDHRDH"/>
</dbReference>
<accession>A0A519BIJ8</accession>
<sequence>MSFCIDLKGKNAIVTGGYAGIGLSITKTLLTAGAKVAIIGRSYVKFSAISDELSKIKDNAGFSFYEADISDSIGIAKTIADIMLQFGKIDILINNAGITKDAILIKMSDEDWSEVINVNLNGLFYVVKNVIKYMIKAKAGKIVNISSVIGESGNAGQANYASAKAGMIAFTKSAAKEYASRNIYVNAVAPGFISTDMTDKLNEVVQNNIKKEIPLNRFGVPEDVSNAVLFLASELSDYITGATIDVNGGMYMR</sequence>
<comment type="pathway">
    <text evidence="5">Lipid metabolism; fatty acid biosynthesis.</text>
</comment>
<keyword evidence="5" id="KW-0443">Lipid metabolism</keyword>
<feature type="active site" description="Proton acceptor" evidence="3">
    <location>
        <position position="160"/>
    </location>
</feature>
<evidence type="ECO:0000256" key="3">
    <source>
        <dbReference type="PIRSR" id="PIRSR611284-1"/>
    </source>
</evidence>
<protein>
    <recommendedName>
        <fullName evidence="5">3-oxoacyl-[acyl-carrier-protein] reductase</fullName>
        <ecNumber evidence="5">1.1.1.100</ecNumber>
    </recommendedName>
</protein>
<dbReference type="PRINTS" id="PR00080">
    <property type="entry name" value="SDRFAMILY"/>
</dbReference>
<dbReference type="CDD" id="cd05333">
    <property type="entry name" value="BKR_SDR_c"/>
    <property type="match status" value="1"/>
</dbReference>
<dbReference type="InterPro" id="IPR020904">
    <property type="entry name" value="Sc_DH/Rdtase_CS"/>
</dbReference>
<keyword evidence="5" id="KW-0276">Fatty acid metabolism</keyword>
<dbReference type="PANTHER" id="PTHR42879">
    <property type="entry name" value="3-OXOACYL-(ACYL-CARRIER-PROTEIN) REDUCTASE"/>
    <property type="match status" value="1"/>
</dbReference>
<dbReference type="UniPathway" id="UPA00094"/>
<dbReference type="NCBIfam" id="TIGR01830">
    <property type="entry name" value="3oxo_ACP_reduc"/>
    <property type="match status" value="1"/>
</dbReference>
<dbReference type="InterPro" id="IPR011284">
    <property type="entry name" value="3oxo_ACP_reduc"/>
</dbReference>
<keyword evidence="5" id="KW-0444">Lipid biosynthesis</keyword>
<evidence type="ECO:0000256" key="4">
    <source>
        <dbReference type="PIRSR" id="PIRSR611284-2"/>
    </source>
</evidence>
<comment type="catalytic activity">
    <reaction evidence="5">
        <text>a (3R)-hydroxyacyl-[ACP] + NADP(+) = a 3-oxoacyl-[ACP] + NADPH + H(+)</text>
        <dbReference type="Rhea" id="RHEA:17397"/>
        <dbReference type="Rhea" id="RHEA-COMP:9916"/>
        <dbReference type="Rhea" id="RHEA-COMP:9945"/>
        <dbReference type="ChEBI" id="CHEBI:15378"/>
        <dbReference type="ChEBI" id="CHEBI:57783"/>
        <dbReference type="ChEBI" id="CHEBI:58349"/>
        <dbReference type="ChEBI" id="CHEBI:78776"/>
        <dbReference type="ChEBI" id="CHEBI:78827"/>
        <dbReference type="EC" id="1.1.1.100"/>
    </reaction>
</comment>
<feature type="binding site" evidence="4">
    <location>
        <begin position="160"/>
        <end position="164"/>
    </location>
    <ligand>
        <name>NADP(+)</name>
        <dbReference type="ChEBI" id="CHEBI:58349"/>
    </ligand>
</feature>
<dbReference type="AlphaFoldDB" id="A0A519BIJ8"/>
<gene>
    <name evidence="6" type="primary">fabG</name>
    <name evidence="6" type="ORF">EVJ46_02270</name>
</gene>
<evidence type="ECO:0000256" key="5">
    <source>
        <dbReference type="RuleBase" id="RU366074"/>
    </source>
</evidence>
<comment type="function">
    <text evidence="5">Catalyzes the NADPH-dependent reduction of beta-ketoacyl-ACP substrates to beta-hydroxyacyl-ACP products, the first reductive step in the elongation cycle of fatty acid biosynthesis.</text>
</comment>
<dbReference type="GO" id="GO:0051287">
    <property type="term" value="F:NAD binding"/>
    <property type="evidence" value="ECO:0007669"/>
    <property type="project" value="UniProtKB-UniRule"/>
</dbReference>
<reference evidence="6 7" key="1">
    <citation type="journal article" date="2019" name="ISME J.">
        <title>Insights into ecological role of a new deltaproteobacterial order Candidatus Acidulodesulfobacterales by metagenomics and metatranscriptomics.</title>
        <authorList>
            <person name="Tan S."/>
            <person name="Liu J."/>
            <person name="Fang Y."/>
            <person name="Hedlund B.P."/>
            <person name="Lian Z.H."/>
            <person name="Huang L.Y."/>
            <person name="Li J.T."/>
            <person name="Huang L.N."/>
            <person name="Li W.J."/>
            <person name="Jiang H.C."/>
            <person name="Dong H.L."/>
            <person name="Shu W.S."/>
        </authorList>
    </citation>
    <scope>NUCLEOTIDE SEQUENCE [LARGE SCALE GENOMIC DNA]</scope>
    <source>
        <strain evidence="6">AP2</strain>
    </source>
</reference>
<dbReference type="PROSITE" id="PS00061">
    <property type="entry name" value="ADH_SHORT"/>
    <property type="match status" value="1"/>
</dbReference>
<organism evidence="6 7">
    <name type="scientific">Acididesulfobacter guangdongensis</name>
    <dbReference type="NCBI Taxonomy" id="2597225"/>
    <lineage>
        <taxon>Bacteria</taxon>
        <taxon>Deltaproteobacteria</taxon>
        <taxon>Candidatus Acidulodesulfobacterales</taxon>
        <taxon>Candidatus Acididesulfobacter</taxon>
    </lineage>
</organism>
<dbReference type="InterPro" id="IPR036291">
    <property type="entry name" value="NAD(P)-bd_dom_sf"/>
</dbReference>
<comment type="caution">
    <text evidence="6">The sequence shown here is derived from an EMBL/GenBank/DDBJ whole genome shotgun (WGS) entry which is preliminary data.</text>
</comment>
<feature type="binding site" evidence="4">
    <location>
        <position position="95"/>
    </location>
    <ligand>
        <name>NADP(+)</name>
        <dbReference type="ChEBI" id="CHEBI:58349"/>
    </ligand>
</feature>
<dbReference type="InterPro" id="IPR050259">
    <property type="entry name" value="SDR"/>
</dbReference>
<dbReference type="InterPro" id="IPR002347">
    <property type="entry name" value="SDR_fam"/>
</dbReference>
<keyword evidence="4 5" id="KW-0521">NADP</keyword>